<sequence length="202" mass="22728">MLQKLELEVARLFTPSPYSLGCAKRGNRGKLNAALAAILLESRRIIVLGYMYTRLIENRNGVVWRCDMRGGCNATVTLSEGGSSVVKEPSEHKNHSADWGRIKAKECVENMKARAGTSREPTSVIIQNELQRISSEANVNLPKKPSIKKTVRRARKLHLPPEPRNIDELNVIADRYIERLEGGHSPAKKKRSTSTWTDEYHV</sequence>
<dbReference type="Gene3D" id="2.20.25.240">
    <property type="match status" value="1"/>
</dbReference>
<feature type="compositionally biased region" description="Polar residues" evidence="1">
    <location>
        <begin position="193"/>
        <end position="202"/>
    </location>
</feature>
<feature type="region of interest" description="Disordered" evidence="1">
    <location>
        <begin position="183"/>
        <end position="202"/>
    </location>
</feature>
<keyword evidence="3" id="KW-1185">Reference proteome</keyword>
<evidence type="ECO:0008006" key="4">
    <source>
        <dbReference type="Google" id="ProtNLM"/>
    </source>
</evidence>
<evidence type="ECO:0000313" key="3">
    <source>
        <dbReference type="Proteomes" id="UP001148838"/>
    </source>
</evidence>
<dbReference type="Proteomes" id="UP001148838">
    <property type="component" value="Unassembled WGS sequence"/>
</dbReference>
<evidence type="ECO:0000256" key="1">
    <source>
        <dbReference type="SAM" id="MobiDB-lite"/>
    </source>
</evidence>
<gene>
    <name evidence="2" type="ORF">ANN_13590</name>
</gene>
<evidence type="ECO:0000313" key="2">
    <source>
        <dbReference type="EMBL" id="KAJ4446889.1"/>
    </source>
</evidence>
<organism evidence="2 3">
    <name type="scientific">Periplaneta americana</name>
    <name type="common">American cockroach</name>
    <name type="synonym">Blatta americana</name>
    <dbReference type="NCBI Taxonomy" id="6978"/>
    <lineage>
        <taxon>Eukaryota</taxon>
        <taxon>Metazoa</taxon>
        <taxon>Ecdysozoa</taxon>
        <taxon>Arthropoda</taxon>
        <taxon>Hexapoda</taxon>
        <taxon>Insecta</taxon>
        <taxon>Pterygota</taxon>
        <taxon>Neoptera</taxon>
        <taxon>Polyneoptera</taxon>
        <taxon>Dictyoptera</taxon>
        <taxon>Blattodea</taxon>
        <taxon>Blattoidea</taxon>
        <taxon>Blattidae</taxon>
        <taxon>Blattinae</taxon>
        <taxon>Periplaneta</taxon>
    </lineage>
</organism>
<name>A0ABQ8TJV2_PERAM</name>
<accession>A0ABQ8TJV2</accession>
<protein>
    <recommendedName>
        <fullName evidence="4">FLYWCH-type domain-containing protein</fullName>
    </recommendedName>
</protein>
<proteinExistence type="predicted"/>
<dbReference type="EMBL" id="JAJSOF020000009">
    <property type="protein sequence ID" value="KAJ4446889.1"/>
    <property type="molecule type" value="Genomic_DNA"/>
</dbReference>
<reference evidence="2 3" key="1">
    <citation type="journal article" date="2022" name="Allergy">
        <title>Genome assembly and annotation of Periplaneta americana reveal a comprehensive cockroach allergen profile.</title>
        <authorList>
            <person name="Wang L."/>
            <person name="Xiong Q."/>
            <person name="Saelim N."/>
            <person name="Wang L."/>
            <person name="Nong W."/>
            <person name="Wan A.T."/>
            <person name="Shi M."/>
            <person name="Liu X."/>
            <person name="Cao Q."/>
            <person name="Hui J.H.L."/>
            <person name="Sookrung N."/>
            <person name="Leung T.F."/>
            <person name="Tungtrongchitr A."/>
            <person name="Tsui S.K.W."/>
        </authorList>
    </citation>
    <scope>NUCLEOTIDE SEQUENCE [LARGE SCALE GENOMIC DNA]</scope>
    <source>
        <strain evidence="2">PWHHKU_190912</strain>
    </source>
</reference>
<comment type="caution">
    <text evidence="2">The sequence shown here is derived from an EMBL/GenBank/DDBJ whole genome shotgun (WGS) entry which is preliminary data.</text>
</comment>